<evidence type="ECO:0000313" key="4">
    <source>
        <dbReference type="Proteomes" id="UP001208692"/>
    </source>
</evidence>
<evidence type="ECO:0000313" key="3">
    <source>
        <dbReference type="Proteomes" id="UP001207736"/>
    </source>
</evidence>
<dbReference type="EMBL" id="BQKB01000062">
    <property type="protein sequence ID" value="GJM54132.1"/>
    <property type="molecule type" value="Genomic_DNA"/>
</dbReference>
<evidence type="ECO:0000313" key="1">
    <source>
        <dbReference type="EMBL" id="GJM49976.1"/>
    </source>
</evidence>
<dbReference type="Proteomes" id="UP001208692">
    <property type="component" value="Unassembled WGS sequence"/>
</dbReference>
<organism evidence="1 3">
    <name type="scientific">Capnocytophaga catalasegens</name>
    <dbReference type="NCBI Taxonomy" id="1004260"/>
    <lineage>
        <taxon>Bacteria</taxon>
        <taxon>Pseudomonadati</taxon>
        <taxon>Bacteroidota</taxon>
        <taxon>Flavobacteriia</taxon>
        <taxon>Flavobacteriales</taxon>
        <taxon>Flavobacteriaceae</taxon>
        <taxon>Capnocytophaga</taxon>
    </lineage>
</organism>
<keyword evidence="4" id="KW-1185">Reference proteome</keyword>
<comment type="caution">
    <text evidence="1">The sequence shown here is derived from an EMBL/GenBank/DDBJ whole genome shotgun (WGS) entry which is preliminary data.</text>
</comment>
<accession>A0AAV5ARR8</accession>
<evidence type="ECO:0000313" key="2">
    <source>
        <dbReference type="EMBL" id="GJM54132.1"/>
    </source>
</evidence>
<gene>
    <name evidence="1" type="ORF">RCZ15_09510</name>
    <name evidence="2" type="ORF">RCZ16_24480</name>
</gene>
<reference evidence="1 4" key="1">
    <citation type="submission" date="2021-11" db="EMBL/GenBank/DDBJ databases">
        <title>Draft genome sequence of Capnocytophaga sp. strain KC07075 isolated from cat oral cavity.</title>
        <authorList>
            <person name="Suzuki M."/>
            <person name="Imaoka K."/>
            <person name="Kimura M."/>
            <person name="Morikawa S."/>
            <person name="Maeda K."/>
        </authorList>
    </citation>
    <scope>NUCLEOTIDE SEQUENCE</scope>
    <source>
        <strain evidence="1">KC07075</strain>
        <strain evidence="2 4">KC07079</strain>
    </source>
</reference>
<proteinExistence type="predicted"/>
<protein>
    <submittedName>
        <fullName evidence="1">Uncharacterized protein</fullName>
    </submittedName>
</protein>
<dbReference type="RefSeq" id="WP_264846929.1">
    <property type="nucleotide sequence ID" value="NZ_BPMA01000036.1"/>
</dbReference>
<name>A0AAV5ARR8_9FLAO</name>
<dbReference type="AlphaFoldDB" id="A0AAV5ARR8"/>
<dbReference type="Proteomes" id="UP001207736">
    <property type="component" value="Unassembled WGS sequence"/>
</dbReference>
<sequence>MTQQKFDQYATQMGNKLHGLLSVNFINIDNGSLIHSVSFSGIDYKATAKFEAEIVKNSLRAIKFTDSSDETLHEIIISNDEHIHFLYVATNADFLVHLITNAQSINYALLHMTHNECWQSLIAESFEKDNSTTEVSHKKVKQFKQLFFN</sequence>
<dbReference type="EMBL" id="BQKA01000017">
    <property type="protein sequence ID" value="GJM49976.1"/>
    <property type="molecule type" value="Genomic_DNA"/>
</dbReference>